<proteinExistence type="predicted"/>
<comment type="caution">
    <text evidence="1">The sequence shown here is derived from an EMBL/GenBank/DDBJ whole genome shotgun (WGS) entry which is preliminary data.</text>
</comment>
<dbReference type="OrthoDB" id="3698776at2"/>
<keyword evidence="2" id="KW-1185">Reference proteome</keyword>
<dbReference type="EMBL" id="VOBR01000006">
    <property type="protein sequence ID" value="TWP52042.1"/>
    <property type="molecule type" value="Genomic_DNA"/>
</dbReference>
<reference evidence="1 2" key="1">
    <citation type="submission" date="2019-07" db="EMBL/GenBank/DDBJ databases">
        <title>Lentzea xizangensis sp. nov., isolated from Qinghai-Tibetan Plateau Soils.</title>
        <authorList>
            <person name="Huang J."/>
        </authorList>
    </citation>
    <scope>NUCLEOTIDE SEQUENCE [LARGE SCALE GENOMIC DNA]</scope>
    <source>
        <strain evidence="1 2">FXJ1.1311</strain>
    </source>
</reference>
<protein>
    <submittedName>
        <fullName evidence="1">Uncharacterized protein</fullName>
    </submittedName>
</protein>
<sequence length="95" mass="10527">MTRLGPNISRARDVRQLFVGRAGHCTHTAAEELTALRVLEDRISTGRWPSTDPRALNREAAGHGESFHSLYDWTVDHTGPSAPAFVKCTPGQFLR</sequence>
<evidence type="ECO:0000313" key="2">
    <source>
        <dbReference type="Proteomes" id="UP000316639"/>
    </source>
</evidence>
<gene>
    <name evidence="1" type="ORF">FKR81_10660</name>
</gene>
<evidence type="ECO:0000313" key="1">
    <source>
        <dbReference type="EMBL" id="TWP52042.1"/>
    </source>
</evidence>
<accession>A0A563EWU6</accession>
<name>A0A563EWU6_9PSEU</name>
<dbReference type="RefSeq" id="WP_146350838.1">
    <property type="nucleotide sequence ID" value="NZ_VOBR01000006.1"/>
</dbReference>
<dbReference type="Proteomes" id="UP000316639">
    <property type="component" value="Unassembled WGS sequence"/>
</dbReference>
<dbReference type="AlphaFoldDB" id="A0A563EWU6"/>
<organism evidence="1 2">
    <name type="scientific">Lentzea tibetensis</name>
    <dbReference type="NCBI Taxonomy" id="2591470"/>
    <lineage>
        <taxon>Bacteria</taxon>
        <taxon>Bacillati</taxon>
        <taxon>Actinomycetota</taxon>
        <taxon>Actinomycetes</taxon>
        <taxon>Pseudonocardiales</taxon>
        <taxon>Pseudonocardiaceae</taxon>
        <taxon>Lentzea</taxon>
    </lineage>
</organism>